<reference evidence="3 4" key="1">
    <citation type="submission" date="2024-08" db="EMBL/GenBank/DDBJ databases">
        <authorList>
            <person name="Lu H."/>
        </authorList>
    </citation>
    <scope>NUCLEOTIDE SEQUENCE [LARGE SCALE GENOMIC DNA]</scope>
    <source>
        <strain evidence="3 4">BYS180W</strain>
    </source>
</reference>
<proteinExistence type="predicted"/>
<evidence type="ECO:0000313" key="3">
    <source>
        <dbReference type="EMBL" id="MFG6447931.1"/>
    </source>
</evidence>
<keyword evidence="4" id="KW-1185">Reference proteome</keyword>
<dbReference type="InterPro" id="IPR003607">
    <property type="entry name" value="HD/PDEase_dom"/>
</dbReference>
<evidence type="ECO:0000256" key="1">
    <source>
        <dbReference type="ARBA" id="ARBA00022801"/>
    </source>
</evidence>
<feature type="domain" description="HD" evidence="2">
    <location>
        <begin position="62"/>
        <end position="258"/>
    </location>
</feature>
<dbReference type="PANTHER" id="PTHR11373:SF32">
    <property type="entry name" value="DEOXYGUANOSINETRIPHOSPHATE TRIPHOSPHOHYDROLASE"/>
    <property type="match status" value="1"/>
</dbReference>
<dbReference type="InterPro" id="IPR006261">
    <property type="entry name" value="dGTPase"/>
</dbReference>
<gene>
    <name evidence="3" type="primary">dgt</name>
    <name evidence="3" type="ORF">ACG0Z6_06680</name>
</gene>
<dbReference type="CDD" id="cd00077">
    <property type="entry name" value="HDc"/>
    <property type="match status" value="1"/>
</dbReference>
<dbReference type="InterPro" id="IPR006674">
    <property type="entry name" value="HD_domain"/>
</dbReference>
<name>A0ABW7FUC9_9BURK</name>
<dbReference type="GO" id="GO:0008832">
    <property type="term" value="F:dGTPase activity"/>
    <property type="evidence" value="ECO:0007669"/>
    <property type="project" value="UniProtKB-EC"/>
</dbReference>
<dbReference type="EC" id="3.1.5.1" evidence="3"/>
<dbReference type="PANTHER" id="PTHR11373">
    <property type="entry name" value="DEOXYNUCLEOSIDE TRIPHOSPHATE TRIPHOSPHOHYDROLASE"/>
    <property type="match status" value="1"/>
</dbReference>
<organism evidence="3 4">
    <name type="scientific">Roseateles rivi</name>
    <dbReference type="NCBI Taxonomy" id="3299028"/>
    <lineage>
        <taxon>Bacteria</taxon>
        <taxon>Pseudomonadati</taxon>
        <taxon>Pseudomonadota</taxon>
        <taxon>Betaproteobacteria</taxon>
        <taxon>Burkholderiales</taxon>
        <taxon>Sphaerotilaceae</taxon>
        <taxon>Roseateles</taxon>
    </lineage>
</organism>
<dbReference type="InterPro" id="IPR027432">
    <property type="entry name" value="dGTP_triphosphohydrolase_C"/>
</dbReference>
<dbReference type="SUPFAM" id="SSF109604">
    <property type="entry name" value="HD-domain/PDEase-like"/>
    <property type="match status" value="1"/>
</dbReference>
<dbReference type="Gene3D" id="1.10.3210.10">
    <property type="entry name" value="Hypothetical protein af1432"/>
    <property type="match status" value="2"/>
</dbReference>
<sequence length="494" mass="55638">MQTQYTPLLSGTRLRSSSVKDRPLITEAESDRGRVLFCPAFRRLQQKAQVFSMEPNAAVRSRLTHSFEVSQMGRYIADSIGPELFAANLASATECNALVTFVETACLMHDIGNPPFGHFGEAAIAQWFESNGADAIRKACGDSAKNINNLNDQTIKDALADFLEFDGNPQGLRVVAKLQRNSDEFGLNLTKTSIASFLKYTRAAGAPFIAGTPFTKKAGYFKTEEALVRHIWNEFDYKNPQRFPLAYIVEAADDLAYCISDLEDSIEKKLLNQKIALSEVYKTWKEQYPPDPDSLHIEIEKVLKAASVGEINGRTFTYTDFRTALNRHIVKYCAKKYIEDHAKIINGTAQPLLTTSSAAGKILSILKNYCQTHVYRHESVQRIELAGHAAIYGLLERFRCLLEANRERFDKALDYSNNTDSAGKPIVLERKLLTLFPKKYIDVYKHDLSILDKSSADFLHHEWVLRAHLVTDFISGMTDDFAMATYRTLSGMRL</sequence>
<evidence type="ECO:0000259" key="2">
    <source>
        <dbReference type="PROSITE" id="PS51831"/>
    </source>
</evidence>
<keyword evidence="1 3" id="KW-0378">Hydrolase</keyword>
<dbReference type="RefSeq" id="WP_394459742.1">
    <property type="nucleotide sequence ID" value="NZ_JBIGHZ010000002.1"/>
</dbReference>
<evidence type="ECO:0000313" key="4">
    <source>
        <dbReference type="Proteomes" id="UP001606099"/>
    </source>
</evidence>
<dbReference type="Gene3D" id="1.10.3550.10">
    <property type="entry name" value="eoxyguanosinetriphosphate triphosphohydrolase domain-like"/>
    <property type="match status" value="1"/>
</dbReference>
<accession>A0ABW7FUC9</accession>
<dbReference type="NCBIfam" id="TIGR01353">
    <property type="entry name" value="dGTP_triPase"/>
    <property type="match status" value="1"/>
</dbReference>
<dbReference type="EMBL" id="JBIGHZ010000002">
    <property type="protein sequence ID" value="MFG6447931.1"/>
    <property type="molecule type" value="Genomic_DNA"/>
</dbReference>
<dbReference type="PROSITE" id="PS51831">
    <property type="entry name" value="HD"/>
    <property type="match status" value="1"/>
</dbReference>
<dbReference type="NCBIfam" id="NF003429">
    <property type="entry name" value="PRK04926.1"/>
    <property type="match status" value="1"/>
</dbReference>
<dbReference type="SMART" id="SM00471">
    <property type="entry name" value="HDc"/>
    <property type="match status" value="1"/>
</dbReference>
<dbReference type="InterPro" id="IPR050135">
    <property type="entry name" value="dGTPase-like"/>
</dbReference>
<protein>
    <submittedName>
        <fullName evidence="3">DGTPase</fullName>
        <ecNumber evidence="3">3.1.5.1</ecNumber>
    </submittedName>
</protein>
<dbReference type="Proteomes" id="UP001606099">
    <property type="component" value="Unassembled WGS sequence"/>
</dbReference>
<dbReference type="Pfam" id="PF01966">
    <property type="entry name" value="HD"/>
    <property type="match status" value="1"/>
</dbReference>
<comment type="caution">
    <text evidence="3">The sequence shown here is derived from an EMBL/GenBank/DDBJ whole genome shotgun (WGS) entry which is preliminary data.</text>
</comment>